<dbReference type="InterPro" id="IPR036412">
    <property type="entry name" value="HAD-like_sf"/>
</dbReference>
<dbReference type="PROSITE" id="PS50969">
    <property type="entry name" value="FCP1"/>
    <property type="match status" value="1"/>
</dbReference>
<keyword evidence="1" id="KW-0811">Translocation</keyword>
<feature type="non-terminal residue" evidence="3">
    <location>
        <position position="1"/>
    </location>
</feature>
<accession>X6MN92</accession>
<gene>
    <name evidence="3" type="ORF">RFI_22031</name>
</gene>
<feature type="domain" description="FCP1 homology" evidence="2">
    <location>
        <begin position="1"/>
        <end position="164"/>
    </location>
</feature>
<evidence type="ECO:0000259" key="2">
    <source>
        <dbReference type="PROSITE" id="PS50969"/>
    </source>
</evidence>
<organism evidence="3 4">
    <name type="scientific">Reticulomyxa filosa</name>
    <dbReference type="NCBI Taxonomy" id="46433"/>
    <lineage>
        <taxon>Eukaryota</taxon>
        <taxon>Sar</taxon>
        <taxon>Rhizaria</taxon>
        <taxon>Retaria</taxon>
        <taxon>Foraminifera</taxon>
        <taxon>Monothalamids</taxon>
        <taxon>Reticulomyxidae</taxon>
        <taxon>Reticulomyxa</taxon>
    </lineage>
</organism>
<sequence>TLLPVDFMHGGYLVRIRPHLAEFLYQCNQWYDVVLFTAADGSVILYCSHANYHLNQFLWEQLELERKDETISKDEITMEPKRLWKNAHYRDDCDVMTDEFGSPYRHKNITKLAVDLSLVVIVDDNPLSYRGFEPNAIRIAPFWGTLLPPDNEVFFDTLPLFTCAFAFSMYLSVVTHTHVHVYIS</sequence>
<dbReference type="AlphaFoldDB" id="X6MN92"/>
<comment type="caution">
    <text evidence="3">The sequence shown here is derived from an EMBL/GenBank/DDBJ whole genome shotgun (WGS) entry which is preliminary data.</text>
</comment>
<keyword evidence="1" id="KW-0813">Transport</keyword>
<dbReference type="InterPro" id="IPR004274">
    <property type="entry name" value="FCP1_dom"/>
</dbReference>
<dbReference type="EMBL" id="ASPP01019227">
    <property type="protein sequence ID" value="ETO15329.1"/>
    <property type="molecule type" value="Genomic_DNA"/>
</dbReference>
<protein>
    <recommendedName>
        <fullName evidence="1">Mitochondrial import inner membrane translocase subunit TIM50</fullName>
    </recommendedName>
</protein>
<dbReference type="InterPro" id="IPR023214">
    <property type="entry name" value="HAD_sf"/>
</dbReference>
<evidence type="ECO:0000313" key="3">
    <source>
        <dbReference type="EMBL" id="ETO15329.1"/>
    </source>
</evidence>
<name>X6MN92_RETFI</name>
<comment type="subcellular location">
    <subcellularLocation>
        <location evidence="1">Mitochondrion inner membrane</location>
        <topology evidence="1">Single-pass membrane protein</topology>
    </subcellularLocation>
</comment>
<comment type="subunit">
    <text evidence="1">Component of the TIM23 complex.</text>
</comment>
<keyword evidence="1" id="KW-0496">Mitochondrion</keyword>
<evidence type="ECO:0000256" key="1">
    <source>
        <dbReference type="RuleBase" id="RU365079"/>
    </source>
</evidence>
<comment type="function">
    <text evidence="1">Essential component of the TIM23 complex, a complex that mediates the translocation of transit peptide-containing proteins across the mitochondrial inner membrane.</text>
</comment>
<keyword evidence="4" id="KW-1185">Reference proteome</keyword>
<dbReference type="PANTHER" id="PTHR12210">
    <property type="entry name" value="DULLARD PROTEIN PHOSPHATASE"/>
    <property type="match status" value="1"/>
</dbReference>
<dbReference type="GO" id="GO:0005744">
    <property type="term" value="C:TIM23 mitochondrial import inner membrane translocase complex"/>
    <property type="evidence" value="ECO:0007669"/>
    <property type="project" value="UniProtKB-UniRule"/>
</dbReference>
<proteinExistence type="inferred from homology"/>
<dbReference type="InterPro" id="IPR050365">
    <property type="entry name" value="TIM50"/>
</dbReference>
<dbReference type="Pfam" id="PF03031">
    <property type="entry name" value="NIF"/>
    <property type="match status" value="2"/>
</dbReference>
<dbReference type="Gene3D" id="3.40.50.1000">
    <property type="entry name" value="HAD superfamily/HAD-like"/>
    <property type="match status" value="1"/>
</dbReference>
<keyword evidence="1" id="KW-0653">Protein transport</keyword>
<reference evidence="3 4" key="1">
    <citation type="journal article" date="2013" name="Curr. Biol.">
        <title>The Genome of the Foraminiferan Reticulomyxa filosa.</title>
        <authorList>
            <person name="Glockner G."/>
            <person name="Hulsmann N."/>
            <person name="Schleicher M."/>
            <person name="Noegel A.A."/>
            <person name="Eichinger L."/>
            <person name="Gallinger C."/>
            <person name="Pawlowski J."/>
            <person name="Sierra R."/>
            <person name="Euteneuer U."/>
            <person name="Pillet L."/>
            <person name="Moustafa A."/>
            <person name="Platzer M."/>
            <person name="Groth M."/>
            <person name="Szafranski K."/>
            <person name="Schliwa M."/>
        </authorList>
    </citation>
    <scope>NUCLEOTIDE SEQUENCE [LARGE SCALE GENOMIC DNA]</scope>
</reference>
<dbReference type="OrthoDB" id="277011at2759"/>
<keyword evidence="1" id="KW-0809">Transit peptide</keyword>
<dbReference type="SMART" id="SM00577">
    <property type="entry name" value="CPDc"/>
    <property type="match status" value="1"/>
</dbReference>
<dbReference type="SUPFAM" id="SSF56784">
    <property type="entry name" value="HAD-like"/>
    <property type="match status" value="1"/>
</dbReference>
<evidence type="ECO:0000313" key="4">
    <source>
        <dbReference type="Proteomes" id="UP000023152"/>
    </source>
</evidence>
<comment type="similarity">
    <text evidence="1">Belongs to the TIM50 family.</text>
</comment>
<dbReference type="Proteomes" id="UP000023152">
    <property type="component" value="Unassembled WGS sequence"/>
</dbReference>
<dbReference type="GO" id="GO:0015031">
    <property type="term" value="P:protein transport"/>
    <property type="evidence" value="ECO:0007669"/>
    <property type="project" value="UniProtKB-KW"/>
</dbReference>